<evidence type="ECO:0000259" key="2">
    <source>
        <dbReference type="Pfam" id="PF09423"/>
    </source>
</evidence>
<organism evidence="4 5">
    <name type="scientific">Corynebacterium suedekumii</name>
    <dbReference type="NCBI Taxonomy" id="3049801"/>
    <lineage>
        <taxon>Bacteria</taxon>
        <taxon>Bacillati</taxon>
        <taxon>Actinomycetota</taxon>
        <taxon>Actinomycetes</taxon>
        <taxon>Mycobacteriales</taxon>
        <taxon>Corynebacteriaceae</taxon>
        <taxon>Corynebacterium</taxon>
    </lineage>
</organism>
<keyword evidence="5" id="KW-1185">Reference proteome</keyword>
<evidence type="ECO:0000259" key="3">
    <source>
        <dbReference type="Pfam" id="PF16655"/>
    </source>
</evidence>
<dbReference type="EMBL" id="CP126970">
    <property type="protein sequence ID" value="WIM70199.1"/>
    <property type="molecule type" value="Genomic_DNA"/>
</dbReference>
<dbReference type="InterPro" id="IPR006311">
    <property type="entry name" value="TAT_signal"/>
</dbReference>
<proteinExistence type="predicted"/>
<dbReference type="InterPro" id="IPR018946">
    <property type="entry name" value="PhoD-like_MPP"/>
</dbReference>
<keyword evidence="1" id="KW-0732">Signal</keyword>
<dbReference type="PANTHER" id="PTHR43606">
    <property type="entry name" value="PHOSPHATASE, PUTATIVE (AFU_ORTHOLOGUE AFUA_6G08710)-RELATED"/>
    <property type="match status" value="1"/>
</dbReference>
<dbReference type="RefSeq" id="WP_284874792.1">
    <property type="nucleotide sequence ID" value="NZ_CP126970.1"/>
</dbReference>
<dbReference type="Pfam" id="PF16655">
    <property type="entry name" value="PhoD_N"/>
    <property type="match status" value="1"/>
</dbReference>
<dbReference type="SUPFAM" id="SSF56300">
    <property type="entry name" value="Metallo-dependent phosphatases"/>
    <property type="match status" value="1"/>
</dbReference>
<feature type="chain" id="PRO_5046683999" evidence="1">
    <location>
        <begin position="33"/>
        <end position="546"/>
    </location>
</feature>
<dbReference type="Gene3D" id="2.60.40.380">
    <property type="entry name" value="Purple acid phosphatase-like, N-terminal"/>
    <property type="match status" value="1"/>
</dbReference>
<dbReference type="InterPro" id="IPR032093">
    <property type="entry name" value="PhoD_N"/>
</dbReference>
<dbReference type="InterPro" id="IPR029052">
    <property type="entry name" value="Metallo-depent_PP-like"/>
</dbReference>
<evidence type="ECO:0000256" key="1">
    <source>
        <dbReference type="SAM" id="SignalP"/>
    </source>
</evidence>
<name>A0ABY8VKV4_9CORY</name>
<gene>
    <name evidence="4" type="ORF">QP029_13655</name>
</gene>
<dbReference type="Pfam" id="PF09423">
    <property type="entry name" value="PhoD"/>
    <property type="match status" value="1"/>
</dbReference>
<feature type="signal peptide" evidence="1">
    <location>
        <begin position="1"/>
        <end position="32"/>
    </location>
</feature>
<feature type="domain" description="Phospholipase D N-terminal" evidence="3">
    <location>
        <begin position="41"/>
        <end position="142"/>
    </location>
</feature>
<sequence>MSLLPRLSRRRFLQSTALAGTAVAAGTTRVQAATVPLPFLHGVASGDPLPTSVVLWTRITPDADALPGSGLGAATRVRWEVGIDAAFHHVVSSGEVRTDAASDHTIHVDPFDLEPDMVYFYRFTVLDGPHAGSQSPTGRTRTAPAFDSSPEQLTAAVASCANWESGYFSAYADMATRGRAGELDLVVFLGDYIYEYGRGEYVGKNGAVRPHEPAHEIITLQDYRIRHGHYRTDPDLQAAHAALPWVLIWDDHETADNSWREGAENHDPATEGAWLSRRDAALQAYLEWLPVRTASPSAGGHLYRSFRFGDLAELMMLDLRSYRDQPAAWSPTALADFNDPARTMMGSEQFEWLRRTIDTSPAHWTVIGSSVMFSPTNLLPLQQNPQTSSVAEFLGARTAAGIPMNPDQWDGFAADRGRLLELLRVSGRPALFLTGDIHSEWAHDVWAGDQLIGVELVCTSISAPNVDEILKLPADNAISHLAEALVREVNPHIRHVDLDAHGYSIARLRRDGVEMRWLRTVDVVVPGTGVETAIGLAWQPGRGFGI</sequence>
<evidence type="ECO:0000313" key="5">
    <source>
        <dbReference type="Proteomes" id="UP001238805"/>
    </source>
</evidence>
<feature type="domain" description="PhoD-like phosphatase metallophosphatase" evidence="2">
    <location>
        <begin position="156"/>
        <end position="517"/>
    </location>
</feature>
<dbReference type="PROSITE" id="PS51318">
    <property type="entry name" value="TAT"/>
    <property type="match status" value="1"/>
</dbReference>
<protein>
    <submittedName>
        <fullName evidence="4">Alkaline phosphatase D family protein</fullName>
    </submittedName>
</protein>
<accession>A0ABY8VKV4</accession>
<dbReference type="InterPro" id="IPR038607">
    <property type="entry name" value="PhoD-like_sf"/>
</dbReference>
<dbReference type="PANTHER" id="PTHR43606:SF2">
    <property type="entry name" value="ALKALINE PHOSPHATASE FAMILY PROTEIN (AFU_ORTHOLOGUE AFUA_5G03860)"/>
    <property type="match status" value="1"/>
</dbReference>
<dbReference type="InterPro" id="IPR052900">
    <property type="entry name" value="Phospholipid_Metab_Enz"/>
</dbReference>
<dbReference type="Proteomes" id="UP001238805">
    <property type="component" value="Chromosome"/>
</dbReference>
<reference evidence="4 5" key="1">
    <citation type="submission" date="2023-05" db="EMBL/GenBank/DDBJ databases">
        <title>Corynebacterium suedekumii sp. nov. and Corynebacterium breve sp. nov. isolated from raw cow's milk.</title>
        <authorList>
            <person name="Baer M.K."/>
            <person name="Mehl L."/>
            <person name="Hellmuth R."/>
            <person name="Marke G."/>
            <person name="Lipski A."/>
        </authorList>
    </citation>
    <scope>NUCLEOTIDE SEQUENCE [LARGE SCALE GENOMIC DNA]</scope>
    <source>
        <strain evidence="4 5">LM112</strain>
    </source>
</reference>
<dbReference type="Gene3D" id="3.60.21.70">
    <property type="entry name" value="PhoD-like phosphatase"/>
    <property type="match status" value="1"/>
</dbReference>
<evidence type="ECO:0000313" key="4">
    <source>
        <dbReference type="EMBL" id="WIM70199.1"/>
    </source>
</evidence>
<dbReference type="CDD" id="cd07389">
    <property type="entry name" value="MPP_PhoD"/>
    <property type="match status" value="1"/>
</dbReference>